<gene>
    <name evidence="1" type="ORF">EHO59_08150</name>
</gene>
<comment type="caution">
    <text evidence="1">The sequence shown here is derived from an EMBL/GenBank/DDBJ whole genome shotgun (WGS) entry which is preliminary data.</text>
</comment>
<reference evidence="1" key="1">
    <citation type="journal article" date="2019" name="PLoS Negl. Trop. Dis.">
        <title>Revisiting the worldwide diversity of Leptospira species in the environment.</title>
        <authorList>
            <person name="Vincent A.T."/>
            <person name="Schiettekatte O."/>
            <person name="Bourhy P."/>
            <person name="Veyrier F.J."/>
            <person name="Picardeau M."/>
        </authorList>
    </citation>
    <scope>NUCLEOTIDE SEQUENCE [LARGE SCALE GENOMIC DNA]</scope>
    <source>
        <strain evidence="1">SSS9</strain>
    </source>
</reference>
<keyword evidence="2" id="KW-1185">Reference proteome</keyword>
<evidence type="ECO:0000313" key="2">
    <source>
        <dbReference type="Proteomes" id="UP000297453"/>
    </source>
</evidence>
<evidence type="ECO:0000313" key="1">
    <source>
        <dbReference type="EMBL" id="TGK04819.1"/>
    </source>
</evidence>
<name>A0A4V3JC59_9LEPT</name>
<organism evidence="1 2">
    <name type="scientific">Leptospira semungkisensis</name>
    <dbReference type="NCBI Taxonomy" id="2484985"/>
    <lineage>
        <taxon>Bacteria</taxon>
        <taxon>Pseudomonadati</taxon>
        <taxon>Spirochaetota</taxon>
        <taxon>Spirochaetia</taxon>
        <taxon>Leptospirales</taxon>
        <taxon>Leptospiraceae</taxon>
        <taxon>Leptospira</taxon>
    </lineage>
</organism>
<accession>A0A4V3JC59</accession>
<dbReference type="Proteomes" id="UP000297453">
    <property type="component" value="Unassembled WGS sequence"/>
</dbReference>
<dbReference type="EMBL" id="RQEP01000010">
    <property type="protein sequence ID" value="TGK04819.1"/>
    <property type="molecule type" value="Genomic_DNA"/>
</dbReference>
<protein>
    <submittedName>
        <fullName evidence="1">Uncharacterized protein</fullName>
    </submittedName>
</protein>
<proteinExistence type="predicted"/>
<dbReference type="AlphaFoldDB" id="A0A4V3JC59"/>
<dbReference type="RefSeq" id="WP_135586724.1">
    <property type="nucleotide sequence ID" value="NZ_RQEP01000010.1"/>
</dbReference>
<sequence>MKKYYRYLIFQTNRFIQVEITNGYCDQEEEMGKELGDNLYKIGIRATTDSATDWGYVIDIIYMNIKYILYLAVIHSDNKAFAICLESSETDIHPDLISEIIKVLNSDARNFNITLLSQEEWNQKFIRQNIGGPHDMRKIAENN</sequence>